<protein>
    <recommendedName>
        <fullName evidence="3">ApeA N-terminal domain-containing protein</fullName>
    </recommendedName>
</protein>
<gene>
    <name evidence="1" type="ORF">GII31_06105</name>
</gene>
<reference evidence="1" key="1">
    <citation type="journal article" date="2021" name="Nat. Microbiol.">
        <title>Cocultivation of an ultrasmall environmental parasitic bacterium with lytic ability against bacteria associated with wastewater foams.</title>
        <authorList>
            <person name="Batinovic S."/>
            <person name="Rose J.J.A."/>
            <person name="Ratcliffe J."/>
            <person name="Seviour R.J."/>
            <person name="Petrovski S."/>
        </authorList>
    </citation>
    <scope>NUCLEOTIDE SEQUENCE</scope>
    <source>
        <strain evidence="1">CON9</strain>
    </source>
</reference>
<evidence type="ECO:0000313" key="2">
    <source>
        <dbReference type="Proteomes" id="UP001059836"/>
    </source>
</evidence>
<evidence type="ECO:0008006" key="3">
    <source>
        <dbReference type="Google" id="ProtNLM"/>
    </source>
</evidence>
<evidence type="ECO:0000313" key="1">
    <source>
        <dbReference type="EMBL" id="QHN34538.1"/>
    </source>
</evidence>
<dbReference type="EMBL" id="CP045809">
    <property type="protein sequence ID" value="QHN34538.1"/>
    <property type="molecule type" value="Genomic_DNA"/>
</dbReference>
<dbReference type="Proteomes" id="UP001059836">
    <property type="component" value="Chromosome"/>
</dbReference>
<sequence length="423" mass="44686">MTADKIRFLSWSRSGIYDLVGSETLTDGRLTGRVTLSLTDDGEPGHPPATGNAAFTLIGARDIATIDPRSVLRCAPAADSTGAETTKMVHVDFVDPSLPWQYSPTLAHGARLRPWIVLIVARRDEAVVDRARGVITVPASSLQGLDLQRRSHNWAHVQQEGGHQISRLVCPQVAPGSATDDDVLAADTDYVAAVVAAFDDSGGPAWASPTNQAAVRLRLMFSWSFSTGDAGDFETLAGAIRLGRAGGLGRAPLTYVRGGSEADADAVNLHLRGAITGLAADDTTEVLNAAQAAADLVRRRESLEAAVDPLGRKVTGFARYGSVWAADPDTTEWGAALNADPRLRATASLGIRMGRDAQDGLVEAVMTQLGSLPLAAHLVSTLAFGLHHGASSLARHLPSDRARQVDVLSPLLRRMRATHSSAP</sequence>
<keyword evidence="2" id="KW-1185">Reference proteome</keyword>
<name>A0ABX6IFF2_9ACTN</name>
<organism evidence="1 2">
    <name type="scientific">Gordonia pseudamarae</name>
    <dbReference type="NCBI Taxonomy" id="2831662"/>
    <lineage>
        <taxon>Bacteria</taxon>
        <taxon>Bacillati</taxon>
        <taxon>Actinomycetota</taxon>
        <taxon>Actinomycetes</taxon>
        <taxon>Mycobacteriales</taxon>
        <taxon>Gordoniaceae</taxon>
        <taxon>Gordonia</taxon>
    </lineage>
</organism>
<proteinExistence type="predicted"/>
<accession>A0ABX6IFF2</accession>
<dbReference type="RefSeq" id="WP_213247747.1">
    <property type="nucleotide sequence ID" value="NZ_CP045806.1"/>
</dbReference>